<evidence type="ECO:0000313" key="3">
    <source>
        <dbReference type="Proteomes" id="UP000182573"/>
    </source>
</evidence>
<gene>
    <name evidence="2" type="ORF">SAMN05443574_1413</name>
</gene>
<dbReference type="EMBL" id="FNOF01000041">
    <property type="protein sequence ID" value="SDX38557.1"/>
    <property type="molecule type" value="Genomic_DNA"/>
</dbReference>
<feature type="transmembrane region" description="Helical" evidence="1">
    <location>
        <begin position="43"/>
        <end position="65"/>
    </location>
</feature>
<accession>A0A1H3B9E5</accession>
<protein>
    <submittedName>
        <fullName evidence="2">Uncharacterized protein</fullName>
    </submittedName>
</protein>
<keyword evidence="1" id="KW-1133">Transmembrane helix</keyword>
<evidence type="ECO:0000256" key="1">
    <source>
        <dbReference type="SAM" id="Phobius"/>
    </source>
</evidence>
<proteinExistence type="predicted"/>
<feature type="transmembrane region" description="Helical" evidence="1">
    <location>
        <begin position="15"/>
        <end position="37"/>
    </location>
</feature>
<name>A0A1H3B9E5_HALVA</name>
<dbReference type="AlphaFoldDB" id="A0A1H3B9E5"/>
<keyword evidence="1" id="KW-0472">Membrane</keyword>
<evidence type="ECO:0000313" key="2">
    <source>
        <dbReference type="EMBL" id="SDX38557.1"/>
    </source>
</evidence>
<reference evidence="2 3" key="1">
    <citation type="submission" date="2016-10" db="EMBL/GenBank/DDBJ databases">
        <authorList>
            <person name="de Groot N.N."/>
        </authorList>
    </citation>
    <scope>NUCLEOTIDE SEQUENCE [LARGE SCALE GENOMIC DNA]</scope>
    <source>
        <strain evidence="2 3">DSM 3756</strain>
    </source>
</reference>
<organism evidence="2 3">
    <name type="scientific">Haloarcula vallismortis</name>
    <name type="common">Halobacterium vallismortis</name>
    <dbReference type="NCBI Taxonomy" id="28442"/>
    <lineage>
        <taxon>Archaea</taxon>
        <taxon>Methanobacteriati</taxon>
        <taxon>Methanobacteriota</taxon>
        <taxon>Stenosarchaea group</taxon>
        <taxon>Halobacteria</taxon>
        <taxon>Halobacteriales</taxon>
        <taxon>Haloarculaceae</taxon>
        <taxon>Haloarcula</taxon>
    </lineage>
</organism>
<sequence>MSSDSDALLQSIRRWVMAAVLLLGIGTIVLANTGFIITDYQDGLLFAGAGGVGGLISLVAGLRILGTFSEDTNRSVD</sequence>
<dbReference type="Proteomes" id="UP000182573">
    <property type="component" value="Unassembled WGS sequence"/>
</dbReference>
<keyword evidence="1" id="KW-0812">Transmembrane</keyword>